<feature type="non-terminal residue" evidence="1">
    <location>
        <position position="538"/>
    </location>
</feature>
<keyword evidence="2" id="KW-1185">Reference proteome</keyword>
<reference evidence="1" key="1">
    <citation type="submission" date="2019-10" db="EMBL/GenBank/DDBJ databases">
        <authorList>
            <consortium name="DOE Joint Genome Institute"/>
            <person name="Kuo A."/>
            <person name="Miyauchi S."/>
            <person name="Kiss E."/>
            <person name="Drula E."/>
            <person name="Kohler A."/>
            <person name="Sanchez-Garcia M."/>
            <person name="Andreopoulos B."/>
            <person name="Barry K.W."/>
            <person name="Bonito G."/>
            <person name="Buee M."/>
            <person name="Carver A."/>
            <person name="Chen C."/>
            <person name="Cichocki N."/>
            <person name="Clum A."/>
            <person name="Culley D."/>
            <person name="Crous P.W."/>
            <person name="Fauchery L."/>
            <person name="Girlanda M."/>
            <person name="Hayes R."/>
            <person name="Keri Z."/>
            <person name="Labutti K."/>
            <person name="Lipzen A."/>
            <person name="Lombard V."/>
            <person name="Magnuson J."/>
            <person name="Maillard F."/>
            <person name="Morin E."/>
            <person name="Murat C."/>
            <person name="Nolan M."/>
            <person name="Ohm R."/>
            <person name="Pangilinan J."/>
            <person name="Pereira M."/>
            <person name="Perotto S."/>
            <person name="Peter M."/>
            <person name="Riley R."/>
            <person name="Sitrit Y."/>
            <person name="Stielow B."/>
            <person name="Szollosi G."/>
            <person name="Zifcakova L."/>
            <person name="Stursova M."/>
            <person name="Spatafora J.W."/>
            <person name="Tedersoo L."/>
            <person name="Vaario L.-M."/>
            <person name="Yamada A."/>
            <person name="Yan M."/>
            <person name="Wang P."/>
            <person name="Xu J."/>
            <person name="Bruns T."/>
            <person name="Baldrian P."/>
            <person name="Vilgalys R."/>
            <person name="Henrissat B."/>
            <person name="Grigoriev I.V."/>
            <person name="Hibbett D."/>
            <person name="Nagy L.G."/>
            <person name="Martin F.M."/>
        </authorList>
    </citation>
    <scope>NUCLEOTIDE SEQUENCE</scope>
    <source>
        <strain evidence="1">P2</strain>
    </source>
</reference>
<accession>A0ACB6ZJE8</accession>
<organism evidence="1 2">
    <name type="scientific">Thelephora ganbajun</name>
    <name type="common">Ganba fungus</name>
    <dbReference type="NCBI Taxonomy" id="370292"/>
    <lineage>
        <taxon>Eukaryota</taxon>
        <taxon>Fungi</taxon>
        <taxon>Dikarya</taxon>
        <taxon>Basidiomycota</taxon>
        <taxon>Agaricomycotina</taxon>
        <taxon>Agaricomycetes</taxon>
        <taxon>Thelephorales</taxon>
        <taxon>Thelephoraceae</taxon>
        <taxon>Thelephora</taxon>
    </lineage>
</organism>
<comment type="caution">
    <text evidence="1">The sequence shown here is derived from an EMBL/GenBank/DDBJ whole genome shotgun (WGS) entry which is preliminary data.</text>
</comment>
<evidence type="ECO:0000313" key="1">
    <source>
        <dbReference type="EMBL" id="KAF9649714.1"/>
    </source>
</evidence>
<name>A0ACB6ZJE8_THEGA</name>
<dbReference type="Proteomes" id="UP000886501">
    <property type="component" value="Unassembled WGS sequence"/>
</dbReference>
<reference evidence="1" key="2">
    <citation type="journal article" date="2020" name="Nat. Commun.">
        <title>Large-scale genome sequencing of mycorrhizal fungi provides insights into the early evolution of symbiotic traits.</title>
        <authorList>
            <person name="Miyauchi S."/>
            <person name="Kiss E."/>
            <person name="Kuo A."/>
            <person name="Drula E."/>
            <person name="Kohler A."/>
            <person name="Sanchez-Garcia M."/>
            <person name="Morin E."/>
            <person name="Andreopoulos B."/>
            <person name="Barry K.W."/>
            <person name="Bonito G."/>
            <person name="Buee M."/>
            <person name="Carver A."/>
            <person name="Chen C."/>
            <person name="Cichocki N."/>
            <person name="Clum A."/>
            <person name="Culley D."/>
            <person name="Crous P.W."/>
            <person name="Fauchery L."/>
            <person name="Girlanda M."/>
            <person name="Hayes R.D."/>
            <person name="Keri Z."/>
            <person name="LaButti K."/>
            <person name="Lipzen A."/>
            <person name="Lombard V."/>
            <person name="Magnuson J."/>
            <person name="Maillard F."/>
            <person name="Murat C."/>
            <person name="Nolan M."/>
            <person name="Ohm R.A."/>
            <person name="Pangilinan J."/>
            <person name="Pereira M.F."/>
            <person name="Perotto S."/>
            <person name="Peter M."/>
            <person name="Pfister S."/>
            <person name="Riley R."/>
            <person name="Sitrit Y."/>
            <person name="Stielow J.B."/>
            <person name="Szollosi G."/>
            <person name="Zifcakova L."/>
            <person name="Stursova M."/>
            <person name="Spatafora J.W."/>
            <person name="Tedersoo L."/>
            <person name="Vaario L.M."/>
            <person name="Yamada A."/>
            <person name="Yan M."/>
            <person name="Wang P."/>
            <person name="Xu J."/>
            <person name="Bruns T."/>
            <person name="Baldrian P."/>
            <person name="Vilgalys R."/>
            <person name="Dunand C."/>
            <person name="Henrissat B."/>
            <person name="Grigoriev I.V."/>
            <person name="Hibbett D."/>
            <person name="Nagy L.G."/>
            <person name="Martin F.M."/>
        </authorList>
    </citation>
    <scope>NUCLEOTIDE SEQUENCE</scope>
    <source>
        <strain evidence="1">P2</strain>
    </source>
</reference>
<sequence length="538" mass="58748">EYLSYLTSLHLVDLKSEPAKLNSSSAQLTNVLTTLCHTSYPTFLSAHQSVNTLSTSLDAFSSSLDALINVLPVVEQKAKGFLEEVKDVQTERKKMKVVVENLGRVEEIVGVGSVVEGCVRSGWYGEAVEVEMRIANLARKLDPDGRGVVWDVKAEVDQRIRSMVGDLLSGLRESGTNKLPVLFKTVGFLRKMGVLDEEEIAQAFLSCRLGCLKRSLEDLDVERRTSGTFTPVAPSFQSSVSGERYLKRYVDVWREGVYDLVSQFTTIFLERPASSPETTEFLHSLLTSYTTHLLSMLVGTLDVTLPTVQDPSALNSLLTQLTYCATSFSRIGLDFRWIIGGLFEDAVRTNVTKGFHDARDKFIHSVSSASPTALSISSLSTSTTSTGSSPTNGPNLGAVQLDTTNPPHVPPHILTSHKPTAIYANDLLTTLNGLRLLAPKILYRDLLTELDKSLDESGMTFTDVVTTTPLTISSSSSSSTLTTSSSPSLPAPASQGKLSREEAEEKGRKVRVYLGSLFAKVFVPFVRRALVEGVYGFE</sequence>
<proteinExistence type="predicted"/>
<protein>
    <submittedName>
        <fullName evidence="1">Uncharacterized protein</fullName>
    </submittedName>
</protein>
<gene>
    <name evidence="1" type="ORF">BDM02DRAFT_3082536</name>
</gene>
<feature type="non-terminal residue" evidence="1">
    <location>
        <position position="1"/>
    </location>
</feature>
<evidence type="ECO:0000313" key="2">
    <source>
        <dbReference type="Proteomes" id="UP000886501"/>
    </source>
</evidence>
<dbReference type="EMBL" id="MU117994">
    <property type="protein sequence ID" value="KAF9649714.1"/>
    <property type="molecule type" value="Genomic_DNA"/>
</dbReference>